<proteinExistence type="predicted"/>
<dbReference type="HOGENOM" id="CLU_030024_5_1_4"/>
<dbReference type="Pfam" id="PF01522">
    <property type="entry name" value="Polysacc_deac_1"/>
    <property type="match status" value="1"/>
</dbReference>
<gene>
    <name evidence="3" type="ordered locus">Tmz1t_3770</name>
</gene>
<dbReference type="PANTHER" id="PTHR34216:SF7">
    <property type="entry name" value="POLY-BETA-1,6-N-ACETYL-D-GLUCOSAMINE N-DEACETYLASE"/>
    <property type="match status" value="1"/>
</dbReference>
<reference evidence="4" key="1">
    <citation type="submission" date="2009-05" db="EMBL/GenBank/DDBJ databases">
        <title>Complete sequence of chromosome of Thauera sp. MZ1T.</title>
        <authorList>
            <consortium name="US DOE Joint Genome Institute"/>
            <person name="Lucas S."/>
            <person name="Copeland A."/>
            <person name="Lapidus A."/>
            <person name="Glavina del Rio T."/>
            <person name="Dalin E."/>
            <person name="Tice H."/>
            <person name="Bruce D."/>
            <person name="Goodwin L."/>
            <person name="Pitluck S."/>
            <person name="Sims D."/>
            <person name="Brettin T."/>
            <person name="Detter J.C."/>
            <person name="Han C."/>
            <person name="Larimer F."/>
            <person name="Land M."/>
            <person name="Hauser L."/>
            <person name="Kyrpides N."/>
            <person name="Mikhailova N."/>
            <person name="Sayler G.S."/>
        </authorList>
    </citation>
    <scope>NUCLEOTIDE SEQUENCE [LARGE SCALE GENOMIC DNA]</scope>
    <source>
        <strain evidence="4">MZ1T</strain>
    </source>
</reference>
<dbReference type="PROSITE" id="PS51677">
    <property type="entry name" value="NODB"/>
    <property type="match status" value="1"/>
</dbReference>
<evidence type="ECO:0000256" key="1">
    <source>
        <dbReference type="ARBA" id="ARBA00022729"/>
    </source>
</evidence>
<dbReference type="RefSeq" id="WP_012586123.1">
    <property type="nucleotide sequence ID" value="NC_011662.2"/>
</dbReference>
<dbReference type="InterPro" id="IPR051398">
    <property type="entry name" value="Polysacch_Deacetylase"/>
</dbReference>
<dbReference type="InterPro" id="IPR002509">
    <property type="entry name" value="NODB_dom"/>
</dbReference>
<name>C4KCH0_THASP</name>
<sequence length="274" mass="31128">MTLWLVLCAALAAGWLSNRYAWWRSPADWRHPRVLMYHMVSPHRPGAKFNGLRVTPERFDAQLAWLQREGWQFYTVSELWEHWDTLPEKSVAITFDDGYADNLHNALPLLDKYDAKATIYIVVDRHDRDWSTAKKAHHNTGELAREPKLSDDELQRLVASGRIEIGSHTLTHINMGTTSAADKRHELAESRRLLQAQTGQAVASFAYPFGIYGEEDVALARAAGYTTAVTTIDGIDARTPRPDPLQLKRIKISGKDKLLAFALRMRGGKRGWKK</sequence>
<dbReference type="AlphaFoldDB" id="C4KCH0"/>
<feature type="domain" description="NodB homology" evidence="2">
    <location>
        <begin position="89"/>
        <end position="274"/>
    </location>
</feature>
<dbReference type="EMBL" id="CP001281">
    <property type="protein sequence ID" value="ACR02361.1"/>
    <property type="molecule type" value="Genomic_DNA"/>
</dbReference>
<dbReference type="Proteomes" id="UP000002186">
    <property type="component" value="Chromosome"/>
</dbReference>
<dbReference type="CDD" id="cd10918">
    <property type="entry name" value="CE4_NodB_like_5s_6s"/>
    <property type="match status" value="1"/>
</dbReference>
<dbReference type="PANTHER" id="PTHR34216">
    <property type="match status" value="1"/>
</dbReference>
<dbReference type="InterPro" id="IPR011330">
    <property type="entry name" value="Glyco_hydro/deAcase_b/a-brl"/>
</dbReference>
<protein>
    <submittedName>
        <fullName evidence="3">Polysaccharide deacetylase</fullName>
    </submittedName>
</protein>
<evidence type="ECO:0000313" key="4">
    <source>
        <dbReference type="Proteomes" id="UP000002186"/>
    </source>
</evidence>
<dbReference type="SUPFAM" id="SSF88713">
    <property type="entry name" value="Glycoside hydrolase/deacetylase"/>
    <property type="match status" value="1"/>
</dbReference>
<dbReference type="GO" id="GO:0016810">
    <property type="term" value="F:hydrolase activity, acting on carbon-nitrogen (but not peptide) bonds"/>
    <property type="evidence" value="ECO:0007669"/>
    <property type="project" value="InterPro"/>
</dbReference>
<dbReference type="eggNOG" id="COG0726">
    <property type="taxonomic scope" value="Bacteria"/>
</dbReference>
<organism evidence="3 4">
    <name type="scientific">Thauera aminoaromatica</name>
    <dbReference type="NCBI Taxonomy" id="164330"/>
    <lineage>
        <taxon>Bacteria</taxon>
        <taxon>Pseudomonadati</taxon>
        <taxon>Pseudomonadota</taxon>
        <taxon>Betaproteobacteria</taxon>
        <taxon>Rhodocyclales</taxon>
        <taxon>Zoogloeaceae</taxon>
        <taxon>Thauera</taxon>
    </lineage>
</organism>
<dbReference type="OrthoDB" id="9814639at2"/>
<keyword evidence="1" id="KW-0732">Signal</keyword>
<keyword evidence="4" id="KW-1185">Reference proteome</keyword>
<evidence type="ECO:0000313" key="3">
    <source>
        <dbReference type="EMBL" id="ACR02361.1"/>
    </source>
</evidence>
<accession>C4KCH0</accession>
<dbReference type="GO" id="GO:0005975">
    <property type="term" value="P:carbohydrate metabolic process"/>
    <property type="evidence" value="ECO:0007669"/>
    <property type="project" value="InterPro"/>
</dbReference>
<dbReference type="STRING" id="85643.Tmz1t_3770"/>
<dbReference type="KEGG" id="tmz:Tmz1t_3770"/>
<evidence type="ECO:0000259" key="2">
    <source>
        <dbReference type="PROSITE" id="PS51677"/>
    </source>
</evidence>
<dbReference type="Gene3D" id="3.20.20.370">
    <property type="entry name" value="Glycoside hydrolase/deacetylase"/>
    <property type="match status" value="1"/>
</dbReference>
<reference evidence="3 4" key="2">
    <citation type="journal article" date="2012" name="Stand. Genomic Sci.">
        <title>Complete genome sequence of Thauera aminoaromatica strain MZ1T.</title>
        <authorList>
            <person name="Jiang K."/>
            <person name="Sanseverino J."/>
            <person name="Chauhan A."/>
            <person name="Lucas S."/>
            <person name="Copeland A."/>
            <person name="Lapidus A."/>
            <person name="Del Rio T.G."/>
            <person name="Dalin E."/>
            <person name="Tice H."/>
            <person name="Bruce D."/>
            <person name="Goodwin L."/>
            <person name="Pitluck S."/>
            <person name="Sims D."/>
            <person name="Brettin T."/>
            <person name="Detter J.C."/>
            <person name="Han C."/>
            <person name="Chang Y.J."/>
            <person name="Larimer F."/>
            <person name="Land M."/>
            <person name="Hauser L."/>
            <person name="Kyrpides N.C."/>
            <person name="Mikhailova N."/>
            <person name="Moser S."/>
            <person name="Jegier P."/>
            <person name="Close D."/>
            <person name="Debruyn J.M."/>
            <person name="Wang Y."/>
            <person name="Layton A.C."/>
            <person name="Allen M.S."/>
            <person name="Sayler G.S."/>
        </authorList>
    </citation>
    <scope>NUCLEOTIDE SEQUENCE [LARGE SCALE GENOMIC DNA]</scope>
    <source>
        <strain evidence="3 4">MZ1T</strain>
    </source>
</reference>